<accession>A0A8S3ZXG9</accession>
<dbReference type="PANTHER" id="PTHR23044:SF61">
    <property type="entry name" value="3'-5' EXORIBONUCLEASE 1-RELATED"/>
    <property type="match status" value="1"/>
</dbReference>
<evidence type="ECO:0000256" key="3">
    <source>
        <dbReference type="ARBA" id="ARBA00022839"/>
    </source>
</evidence>
<dbReference type="InterPro" id="IPR047201">
    <property type="entry name" value="ERI-1_3'hExo-like"/>
</dbReference>
<dbReference type="OrthoDB" id="448399at2759"/>
<proteinExistence type="predicted"/>
<dbReference type="PANTHER" id="PTHR23044">
    <property type="entry name" value="3'-5' EXONUCLEASE ERI1-RELATED"/>
    <property type="match status" value="1"/>
</dbReference>
<feature type="domain" description="Exonuclease" evidence="4">
    <location>
        <begin position="133"/>
        <end position="316"/>
    </location>
</feature>
<dbReference type="Gene3D" id="1.10.720.30">
    <property type="entry name" value="SAP domain"/>
    <property type="match status" value="1"/>
</dbReference>
<evidence type="ECO:0000256" key="2">
    <source>
        <dbReference type="ARBA" id="ARBA00022801"/>
    </source>
</evidence>
<sequence>MSCSRQIAPTMRPCKSLQVTQGIKSWCAEDTSSIPAGFPTVSTPVRMLQACLDETVSGVSVGRHEMLEAISHIDTDIDKMTGGQLVEKLAAVNLNTSGSVKMLKRRLKSYYKHLRVSQYHQLLSGSEKMQFDYLVVIDFEATCDESDASFVQEIIEFPAVLVDVKNLAVHGIFHSFCKPRVNPLLTTFCTSLTDIAQAKVDQAKDFTEVLRDFEQWLHLYQLGTVYNFAVVTDGSYDMAKFFKLQLELSGIRLPLWARQWVNIRKVYSAFNSCGSMNLQQMLIADGMQFQGRPHRGLDDTINIAAVALKLMHDGCVFTFNEYFCSFGFSISISREAES</sequence>
<keyword evidence="3" id="KW-0269">Exonuclease</keyword>
<dbReference type="InterPro" id="IPR036397">
    <property type="entry name" value="RNaseH_sf"/>
</dbReference>
<dbReference type="CDD" id="cd06133">
    <property type="entry name" value="ERI-1_3'hExo_like"/>
    <property type="match status" value="1"/>
</dbReference>
<dbReference type="GO" id="GO:0000175">
    <property type="term" value="F:3'-5'-RNA exonuclease activity"/>
    <property type="evidence" value="ECO:0007669"/>
    <property type="project" value="InterPro"/>
</dbReference>
<evidence type="ECO:0000313" key="5">
    <source>
        <dbReference type="EMBL" id="CAG5132858.1"/>
    </source>
</evidence>
<organism evidence="5 6">
    <name type="scientific">Candidula unifasciata</name>
    <dbReference type="NCBI Taxonomy" id="100452"/>
    <lineage>
        <taxon>Eukaryota</taxon>
        <taxon>Metazoa</taxon>
        <taxon>Spiralia</taxon>
        <taxon>Lophotrochozoa</taxon>
        <taxon>Mollusca</taxon>
        <taxon>Gastropoda</taxon>
        <taxon>Heterobranchia</taxon>
        <taxon>Euthyneura</taxon>
        <taxon>Panpulmonata</taxon>
        <taxon>Eupulmonata</taxon>
        <taxon>Stylommatophora</taxon>
        <taxon>Helicina</taxon>
        <taxon>Helicoidea</taxon>
        <taxon>Geomitridae</taxon>
        <taxon>Candidula</taxon>
    </lineage>
</organism>
<dbReference type="InterPro" id="IPR012337">
    <property type="entry name" value="RNaseH-like_sf"/>
</dbReference>
<dbReference type="EMBL" id="CAJHNH020005702">
    <property type="protein sequence ID" value="CAG5132858.1"/>
    <property type="molecule type" value="Genomic_DNA"/>
</dbReference>
<evidence type="ECO:0000256" key="1">
    <source>
        <dbReference type="ARBA" id="ARBA00022722"/>
    </source>
</evidence>
<dbReference type="InterPro" id="IPR013520">
    <property type="entry name" value="Ribonucl_H"/>
</dbReference>
<dbReference type="AlphaFoldDB" id="A0A8S3ZXG9"/>
<keyword evidence="6" id="KW-1185">Reference proteome</keyword>
<keyword evidence="1" id="KW-0540">Nuclease</keyword>
<dbReference type="SMART" id="SM00479">
    <property type="entry name" value="EXOIII"/>
    <property type="match status" value="1"/>
</dbReference>
<dbReference type="InterPro" id="IPR036361">
    <property type="entry name" value="SAP_dom_sf"/>
</dbReference>
<dbReference type="GO" id="GO:0005737">
    <property type="term" value="C:cytoplasm"/>
    <property type="evidence" value="ECO:0007669"/>
    <property type="project" value="TreeGrafter"/>
</dbReference>
<dbReference type="Pfam" id="PF00929">
    <property type="entry name" value="RNase_T"/>
    <property type="match status" value="1"/>
</dbReference>
<dbReference type="Gene3D" id="3.30.420.10">
    <property type="entry name" value="Ribonuclease H-like superfamily/Ribonuclease H"/>
    <property type="match status" value="1"/>
</dbReference>
<dbReference type="InterPro" id="IPR051274">
    <property type="entry name" value="3-5_Exoribonuclease"/>
</dbReference>
<gene>
    <name evidence="5" type="ORF">CUNI_LOCUS18416</name>
</gene>
<dbReference type="GO" id="GO:0003676">
    <property type="term" value="F:nucleic acid binding"/>
    <property type="evidence" value="ECO:0007669"/>
    <property type="project" value="InterPro"/>
</dbReference>
<reference evidence="5" key="1">
    <citation type="submission" date="2021-04" db="EMBL/GenBank/DDBJ databases">
        <authorList>
            <consortium name="Molecular Ecology Group"/>
        </authorList>
    </citation>
    <scope>NUCLEOTIDE SEQUENCE</scope>
</reference>
<evidence type="ECO:0000313" key="6">
    <source>
        <dbReference type="Proteomes" id="UP000678393"/>
    </source>
</evidence>
<dbReference type="Proteomes" id="UP000678393">
    <property type="component" value="Unassembled WGS sequence"/>
</dbReference>
<evidence type="ECO:0000259" key="4">
    <source>
        <dbReference type="SMART" id="SM00479"/>
    </source>
</evidence>
<dbReference type="SUPFAM" id="SSF53098">
    <property type="entry name" value="Ribonuclease H-like"/>
    <property type="match status" value="1"/>
</dbReference>
<comment type="caution">
    <text evidence="5">The sequence shown here is derived from an EMBL/GenBank/DDBJ whole genome shotgun (WGS) entry which is preliminary data.</text>
</comment>
<name>A0A8S3ZXG9_9EUPU</name>
<keyword evidence="2" id="KW-0378">Hydrolase</keyword>
<protein>
    <recommendedName>
        <fullName evidence="4">Exonuclease domain-containing protein</fullName>
    </recommendedName>
</protein>